<protein>
    <submittedName>
        <fullName evidence="5">DUF4124 domain-containing protein</fullName>
    </submittedName>
</protein>
<organism evidence="5 6">
    <name type="scientific">Thauera sinica</name>
    <dbReference type="NCBI Taxonomy" id="2665146"/>
    <lineage>
        <taxon>Bacteria</taxon>
        <taxon>Pseudomonadati</taxon>
        <taxon>Pseudomonadota</taxon>
        <taxon>Betaproteobacteria</taxon>
        <taxon>Rhodocyclales</taxon>
        <taxon>Zoogloeaceae</taxon>
        <taxon>Thauera</taxon>
    </lineage>
</organism>
<reference evidence="6" key="1">
    <citation type="journal article" date="2019" name="Int. J. Syst. Evol. Microbiol.">
        <title>The Global Catalogue of Microorganisms (GCM) 10K type strain sequencing project: providing services to taxonomists for standard genome sequencing and annotation.</title>
        <authorList>
            <consortium name="The Broad Institute Genomics Platform"/>
            <consortium name="The Broad Institute Genome Sequencing Center for Infectious Disease"/>
            <person name="Wu L."/>
            <person name="Ma J."/>
        </authorList>
    </citation>
    <scope>NUCLEOTIDE SEQUENCE [LARGE SCALE GENOMIC DNA]</scope>
    <source>
        <strain evidence="6">SHR3</strain>
    </source>
</reference>
<dbReference type="EMBL" id="JBHSOG010000059">
    <property type="protein sequence ID" value="MFC5770714.1"/>
    <property type="molecule type" value="Genomic_DNA"/>
</dbReference>
<evidence type="ECO:0000256" key="2">
    <source>
        <dbReference type="SAM" id="MobiDB-lite"/>
    </source>
</evidence>
<comment type="caution">
    <text evidence="5">The sequence shown here is derived from an EMBL/GenBank/DDBJ whole genome shotgun (WGS) entry which is preliminary data.</text>
</comment>
<feature type="coiled-coil region" evidence="1">
    <location>
        <begin position="93"/>
        <end position="155"/>
    </location>
</feature>
<evidence type="ECO:0000256" key="3">
    <source>
        <dbReference type="SAM" id="SignalP"/>
    </source>
</evidence>
<name>A0ABW1AUK6_9RHOO</name>
<feature type="signal peptide" evidence="3">
    <location>
        <begin position="1"/>
        <end position="21"/>
    </location>
</feature>
<keyword evidence="3" id="KW-0732">Signal</keyword>
<evidence type="ECO:0000259" key="4">
    <source>
        <dbReference type="Pfam" id="PF13511"/>
    </source>
</evidence>
<evidence type="ECO:0000313" key="5">
    <source>
        <dbReference type="EMBL" id="MFC5770714.1"/>
    </source>
</evidence>
<dbReference type="InterPro" id="IPR025392">
    <property type="entry name" value="DUF4124"/>
</dbReference>
<feature type="region of interest" description="Disordered" evidence="2">
    <location>
        <begin position="50"/>
        <end position="92"/>
    </location>
</feature>
<gene>
    <name evidence="5" type="ORF">ACFPTN_15140</name>
</gene>
<dbReference type="RefSeq" id="WP_096444811.1">
    <property type="nucleotide sequence ID" value="NZ_JBHSOG010000059.1"/>
</dbReference>
<sequence>MRQLRPLTLILALCAAPLAQAEIYKCVDAEGRTTYTNDRSAARGCKAIQQDLPVTSVPGPARAPGSGASSGPSPSTFPRVSPNDQRARDDTRRQVLEKELATEEAGLAEAQKQLAEQEAVRMGDERNYQRVLDRLQPYKDKVELHKRNVEALQREIANLR</sequence>
<evidence type="ECO:0000313" key="6">
    <source>
        <dbReference type="Proteomes" id="UP001595974"/>
    </source>
</evidence>
<dbReference type="Pfam" id="PF13511">
    <property type="entry name" value="DUF4124"/>
    <property type="match status" value="1"/>
</dbReference>
<proteinExistence type="predicted"/>
<dbReference type="Proteomes" id="UP001595974">
    <property type="component" value="Unassembled WGS sequence"/>
</dbReference>
<keyword evidence="6" id="KW-1185">Reference proteome</keyword>
<evidence type="ECO:0000256" key="1">
    <source>
        <dbReference type="SAM" id="Coils"/>
    </source>
</evidence>
<accession>A0ABW1AUK6</accession>
<feature type="chain" id="PRO_5045103050" evidence="3">
    <location>
        <begin position="22"/>
        <end position="160"/>
    </location>
</feature>
<keyword evidence="1" id="KW-0175">Coiled coil</keyword>
<feature type="compositionally biased region" description="Low complexity" evidence="2">
    <location>
        <begin position="58"/>
        <end position="74"/>
    </location>
</feature>
<feature type="domain" description="DUF4124" evidence="4">
    <location>
        <begin position="11"/>
        <end position="63"/>
    </location>
</feature>